<dbReference type="Proteomes" id="UP000038045">
    <property type="component" value="Unplaced"/>
</dbReference>
<name>A0A0N4ZGF7_PARTI</name>
<evidence type="ECO:0000313" key="2">
    <source>
        <dbReference type="WBParaSite" id="PTRK_0000686600.1"/>
    </source>
</evidence>
<protein>
    <submittedName>
        <fullName evidence="2">Lipoprotein</fullName>
    </submittedName>
</protein>
<keyword evidence="1" id="KW-1185">Reference proteome</keyword>
<proteinExistence type="predicted"/>
<reference evidence="2" key="1">
    <citation type="submission" date="2017-02" db="UniProtKB">
        <authorList>
            <consortium name="WormBaseParasite"/>
        </authorList>
    </citation>
    <scope>IDENTIFICATION</scope>
</reference>
<sequence length="66" mass="6984">MVTERETHRVRARYGRAHGCGVGTVLCGYEGACAGMAAACAPRDCRVSGGVRVAFEAYGCRARADF</sequence>
<organism evidence="1 2">
    <name type="scientific">Parastrongyloides trichosuri</name>
    <name type="common">Possum-specific nematode worm</name>
    <dbReference type="NCBI Taxonomy" id="131310"/>
    <lineage>
        <taxon>Eukaryota</taxon>
        <taxon>Metazoa</taxon>
        <taxon>Ecdysozoa</taxon>
        <taxon>Nematoda</taxon>
        <taxon>Chromadorea</taxon>
        <taxon>Rhabditida</taxon>
        <taxon>Tylenchina</taxon>
        <taxon>Panagrolaimomorpha</taxon>
        <taxon>Strongyloidoidea</taxon>
        <taxon>Strongyloididae</taxon>
        <taxon>Parastrongyloides</taxon>
    </lineage>
</organism>
<accession>A0A0N4ZGF7</accession>
<dbReference type="WBParaSite" id="PTRK_0000686600.1">
    <property type="protein sequence ID" value="PTRK_0000686600.1"/>
    <property type="gene ID" value="PTRK_0000686600"/>
</dbReference>
<dbReference type="AlphaFoldDB" id="A0A0N4ZGF7"/>
<evidence type="ECO:0000313" key="1">
    <source>
        <dbReference type="Proteomes" id="UP000038045"/>
    </source>
</evidence>